<proteinExistence type="predicted"/>
<name>A0A6I4L0W7_9PSED</name>
<keyword evidence="2" id="KW-1185">Reference proteome</keyword>
<gene>
    <name evidence="1" type="ORF">GJV18_15585</name>
</gene>
<accession>A0A6I4L0W7</accession>
<evidence type="ECO:0000313" key="1">
    <source>
        <dbReference type="EMBL" id="MVW76742.1"/>
    </source>
</evidence>
<dbReference type="InterPro" id="IPR045493">
    <property type="entry name" value="DUF6435"/>
</dbReference>
<dbReference type="Pfam" id="PF20027">
    <property type="entry name" value="DUF6435"/>
    <property type="match status" value="1"/>
</dbReference>
<dbReference type="RefSeq" id="WP_160347254.1">
    <property type="nucleotide sequence ID" value="NZ_WKJZ01000003.1"/>
</dbReference>
<organism evidence="1 2">
    <name type="scientific">Pseudomonas xionganensis</name>
    <dbReference type="NCBI Taxonomy" id="2654845"/>
    <lineage>
        <taxon>Bacteria</taxon>
        <taxon>Pseudomonadati</taxon>
        <taxon>Pseudomonadota</taxon>
        <taxon>Gammaproteobacteria</taxon>
        <taxon>Pseudomonadales</taxon>
        <taxon>Pseudomonadaceae</taxon>
        <taxon>Pseudomonas</taxon>
    </lineage>
</organism>
<dbReference type="EMBL" id="WKJZ01000003">
    <property type="protein sequence ID" value="MVW76742.1"/>
    <property type="molecule type" value="Genomic_DNA"/>
</dbReference>
<protein>
    <submittedName>
        <fullName evidence="1">Lacal_2735 family protein</fullName>
    </submittedName>
</protein>
<comment type="caution">
    <text evidence="1">The sequence shown here is derived from an EMBL/GenBank/DDBJ whole genome shotgun (WGS) entry which is preliminary data.</text>
</comment>
<evidence type="ECO:0000313" key="2">
    <source>
        <dbReference type="Proteomes" id="UP000429555"/>
    </source>
</evidence>
<dbReference type="NCBIfam" id="NF033487">
    <property type="entry name" value="Lacal_2735_fam"/>
    <property type="match status" value="1"/>
</dbReference>
<dbReference type="Proteomes" id="UP000429555">
    <property type="component" value="Unassembled WGS sequence"/>
</dbReference>
<reference evidence="1 2" key="1">
    <citation type="submission" date="2019-11" db="EMBL/GenBank/DDBJ databases">
        <title>Pseudomonas flavidum sp. nov., isolated from Baiyang Lake.</title>
        <authorList>
            <person name="Zhao Y."/>
        </authorList>
    </citation>
    <scope>NUCLEOTIDE SEQUENCE [LARGE SCALE GENOMIC DNA]</scope>
    <source>
        <strain evidence="2">R-22-3 w-18</strain>
    </source>
</reference>
<dbReference type="AlphaFoldDB" id="A0A6I4L0W7"/>
<sequence>MFSWFKRDPVKTLRKQYSAKLEEAMQAQRNGDIRSYAMLSEEAAALWAQLETLEKAAAES</sequence>